<reference evidence="1 2" key="1">
    <citation type="journal article" date="2024" name="Ann. Entomol. Soc. Am.">
        <title>Genomic analyses of the southern and eastern yellowjacket wasps (Hymenoptera: Vespidae) reveal evolutionary signatures of social life.</title>
        <authorList>
            <person name="Catto M.A."/>
            <person name="Caine P.B."/>
            <person name="Orr S.E."/>
            <person name="Hunt B.G."/>
            <person name="Goodisman M.A.D."/>
        </authorList>
    </citation>
    <scope>NUCLEOTIDE SEQUENCE [LARGE SCALE GENOMIC DNA]</scope>
    <source>
        <strain evidence="1">233</strain>
        <tissue evidence="1">Head and thorax</tissue>
    </source>
</reference>
<evidence type="ECO:0000313" key="1">
    <source>
        <dbReference type="EMBL" id="KAL2714453.1"/>
    </source>
</evidence>
<name>A0ABD2A1E5_VESSQ</name>
<protein>
    <submittedName>
        <fullName evidence="1">Uncharacterized protein</fullName>
    </submittedName>
</protein>
<dbReference type="Proteomes" id="UP001607302">
    <property type="component" value="Unassembled WGS sequence"/>
</dbReference>
<organism evidence="1 2">
    <name type="scientific">Vespula squamosa</name>
    <name type="common">Southern yellow jacket</name>
    <name type="synonym">Wasp</name>
    <dbReference type="NCBI Taxonomy" id="30214"/>
    <lineage>
        <taxon>Eukaryota</taxon>
        <taxon>Metazoa</taxon>
        <taxon>Ecdysozoa</taxon>
        <taxon>Arthropoda</taxon>
        <taxon>Hexapoda</taxon>
        <taxon>Insecta</taxon>
        <taxon>Pterygota</taxon>
        <taxon>Neoptera</taxon>
        <taxon>Endopterygota</taxon>
        <taxon>Hymenoptera</taxon>
        <taxon>Apocrita</taxon>
        <taxon>Aculeata</taxon>
        <taxon>Vespoidea</taxon>
        <taxon>Vespidae</taxon>
        <taxon>Vespinae</taxon>
        <taxon>Vespula</taxon>
    </lineage>
</organism>
<accession>A0ABD2A1E5</accession>
<gene>
    <name evidence="1" type="ORF">V1478_015638</name>
</gene>
<comment type="caution">
    <text evidence="1">The sequence shown here is derived from an EMBL/GenBank/DDBJ whole genome shotgun (WGS) entry which is preliminary data.</text>
</comment>
<proteinExistence type="predicted"/>
<evidence type="ECO:0000313" key="2">
    <source>
        <dbReference type="Proteomes" id="UP001607302"/>
    </source>
</evidence>
<dbReference type="EMBL" id="JAUDFV010000156">
    <property type="protein sequence ID" value="KAL2714453.1"/>
    <property type="molecule type" value="Genomic_DNA"/>
</dbReference>
<sequence length="77" mass="8775">MSGGEWRKKKKKKKLKLVLKLSTSSWPFTGTHRSFYGGPLLPLSYERFSPGDGVVLVLCLLKIKRGKIGKIYLDYTE</sequence>
<keyword evidence="2" id="KW-1185">Reference proteome</keyword>
<dbReference type="AlphaFoldDB" id="A0ABD2A1E5"/>